<organism evidence="2 3">
    <name type="scientific">Plakobranchus ocellatus</name>
    <dbReference type="NCBI Taxonomy" id="259542"/>
    <lineage>
        <taxon>Eukaryota</taxon>
        <taxon>Metazoa</taxon>
        <taxon>Spiralia</taxon>
        <taxon>Lophotrochozoa</taxon>
        <taxon>Mollusca</taxon>
        <taxon>Gastropoda</taxon>
        <taxon>Heterobranchia</taxon>
        <taxon>Euthyneura</taxon>
        <taxon>Panpulmonata</taxon>
        <taxon>Sacoglossa</taxon>
        <taxon>Placobranchoidea</taxon>
        <taxon>Plakobranchidae</taxon>
        <taxon>Plakobranchus</taxon>
    </lineage>
</organism>
<evidence type="ECO:0000313" key="3">
    <source>
        <dbReference type="Proteomes" id="UP000735302"/>
    </source>
</evidence>
<sequence length="157" mass="17262">MSLPIDGSSISMIFRSFGCAITRPACDMQGPWHEALAPSVISATWLDEHTGTVHNKVISGFQALRQARAPLARLEPSTEGLLQTSGRTRKPLCHRDPQNTFAKDRGTRKTKKSTEISRKGKSHSKWQKECGSLGGSGNLDIQGEMSKQKSYLVCFDT</sequence>
<dbReference type="Proteomes" id="UP000735302">
    <property type="component" value="Unassembled WGS sequence"/>
</dbReference>
<keyword evidence="3" id="KW-1185">Reference proteome</keyword>
<dbReference type="AlphaFoldDB" id="A0AAV4CGP0"/>
<gene>
    <name evidence="2" type="ORF">PoB_005704600</name>
</gene>
<feature type="region of interest" description="Disordered" evidence="1">
    <location>
        <begin position="78"/>
        <end position="129"/>
    </location>
</feature>
<protein>
    <submittedName>
        <fullName evidence="2">Uncharacterized protein</fullName>
    </submittedName>
</protein>
<evidence type="ECO:0000313" key="2">
    <source>
        <dbReference type="EMBL" id="GFO30541.1"/>
    </source>
</evidence>
<evidence type="ECO:0000256" key="1">
    <source>
        <dbReference type="SAM" id="MobiDB-lite"/>
    </source>
</evidence>
<reference evidence="2 3" key="1">
    <citation type="journal article" date="2021" name="Elife">
        <title>Chloroplast acquisition without the gene transfer in kleptoplastic sea slugs, Plakobranchus ocellatus.</title>
        <authorList>
            <person name="Maeda T."/>
            <person name="Takahashi S."/>
            <person name="Yoshida T."/>
            <person name="Shimamura S."/>
            <person name="Takaki Y."/>
            <person name="Nagai Y."/>
            <person name="Toyoda A."/>
            <person name="Suzuki Y."/>
            <person name="Arimoto A."/>
            <person name="Ishii H."/>
            <person name="Satoh N."/>
            <person name="Nishiyama T."/>
            <person name="Hasebe M."/>
            <person name="Maruyama T."/>
            <person name="Minagawa J."/>
            <person name="Obokata J."/>
            <person name="Shigenobu S."/>
        </authorList>
    </citation>
    <scope>NUCLEOTIDE SEQUENCE [LARGE SCALE GENOMIC DNA]</scope>
</reference>
<comment type="caution">
    <text evidence="2">The sequence shown here is derived from an EMBL/GenBank/DDBJ whole genome shotgun (WGS) entry which is preliminary data.</text>
</comment>
<proteinExistence type="predicted"/>
<feature type="compositionally biased region" description="Basic and acidic residues" evidence="1">
    <location>
        <begin position="93"/>
        <end position="118"/>
    </location>
</feature>
<accession>A0AAV4CGP0</accession>
<name>A0AAV4CGP0_9GAST</name>
<dbReference type="EMBL" id="BLXT01006239">
    <property type="protein sequence ID" value="GFO30541.1"/>
    <property type="molecule type" value="Genomic_DNA"/>
</dbReference>